<feature type="domain" description="C2" evidence="3">
    <location>
        <begin position="643"/>
        <end position="784"/>
    </location>
</feature>
<feature type="compositionally biased region" description="Polar residues" evidence="2">
    <location>
        <begin position="221"/>
        <end position="241"/>
    </location>
</feature>
<comment type="similarity">
    <text evidence="1">Belongs to the CC2D1 family.</text>
</comment>
<evidence type="ECO:0000256" key="1">
    <source>
        <dbReference type="ARBA" id="ARBA00010672"/>
    </source>
</evidence>
<feature type="compositionally biased region" description="Acidic residues" evidence="2">
    <location>
        <begin position="39"/>
        <end position="49"/>
    </location>
</feature>
<sequence length="824" mass="91616">MFGKKENSKRQTRPAGSLAQYGIFDVPETLDDIGNNFMNDDDDDDDLEAELAALTAGDDNEKSKRTTSRKPIPKENLDAMVAESMKDINLEEEMSDGDDDSELLSELKMITGEETSESMTPDKEENLVAESTEQPEMQNDNENIVKLLRERLRLYEIAEEKAKQTNELSRARRFNRGIKTLKELLSSAQAGKSINESDIPPELPPHATAETTAEVPDSSKTESTVETNITDTTTSMENNTVEEPAPTKSIDEEALKLLKDRQQEYKVAAIAWKRAGNMKEALQYLNIAKHFDIVIAAVNAGETVDLSDMPASPNLPGSSTATPSSEKPEKAESETQGKSSADATSAEVKPPSSENLGTALKERLEACKKIKTTAENEGNSSKARRYGRICKQFEDAIKLHVRGKPVPIDELPTIPGFEPLTVPPQSVPDPPVEKNETPSDSILPTQESKSSEDKLSSDSKDPPVPPPKAQTGKKQNQKTSRAEKQLALLQHRQHELKQAALNAKKEGDIELARNFLRQAKGIDQLIEASKAGLPVDMNSIPLSPQAKTELNANSIIGLLDDGFTVIDTEDCSEKVTGTDEEIYENLESQLMKQIKWCLCTRDHCKALGDVSGYNKWERLALNYKRDLDMLIVRKRDALPPPQHHYEIRTHTIVQSCTDLSDNDIEISIIRGVNYSKDADTYVIFEFPYPSDSPPSDRTATIKGACNPEYDAVFSLSGIDRSSRQCQRAFKRHALKCQVWVKGCSLNSILCCTNPRGFFRSDSLLGTVTVKLQPLETQCELHDSFPLMDGRKPTGGKLEIKIRLRNPILTKQIENITDKWLIIDY</sequence>
<name>A0A0N1IT78_9HYME</name>
<evidence type="ECO:0000259" key="3">
    <source>
        <dbReference type="PROSITE" id="PS50004"/>
    </source>
</evidence>
<organism evidence="4 5">
    <name type="scientific">Melipona quadrifasciata</name>
    <dbReference type="NCBI Taxonomy" id="166423"/>
    <lineage>
        <taxon>Eukaryota</taxon>
        <taxon>Metazoa</taxon>
        <taxon>Ecdysozoa</taxon>
        <taxon>Arthropoda</taxon>
        <taxon>Hexapoda</taxon>
        <taxon>Insecta</taxon>
        <taxon>Pterygota</taxon>
        <taxon>Neoptera</taxon>
        <taxon>Endopterygota</taxon>
        <taxon>Hymenoptera</taxon>
        <taxon>Apocrita</taxon>
        <taxon>Aculeata</taxon>
        <taxon>Apoidea</taxon>
        <taxon>Anthophila</taxon>
        <taxon>Apidae</taxon>
        <taxon>Melipona</taxon>
    </lineage>
</organism>
<feature type="compositionally biased region" description="Polar residues" evidence="2">
    <location>
        <begin position="129"/>
        <end position="142"/>
    </location>
</feature>
<dbReference type="InterPro" id="IPR037772">
    <property type="entry name" value="C2_Freud"/>
</dbReference>
<feature type="region of interest" description="Disordered" evidence="2">
    <location>
        <begin position="1"/>
        <end position="21"/>
    </location>
</feature>
<dbReference type="Proteomes" id="UP000053105">
    <property type="component" value="Unassembled WGS sequence"/>
</dbReference>
<feature type="region of interest" description="Disordered" evidence="2">
    <location>
        <begin position="112"/>
        <end position="142"/>
    </location>
</feature>
<dbReference type="InterPro" id="IPR006608">
    <property type="entry name" value="CC2D1A/B_DM14"/>
</dbReference>
<dbReference type="Gene3D" id="2.60.40.150">
    <property type="entry name" value="C2 domain"/>
    <property type="match status" value="1"/>
</dbReference>
<dbReference type="SUPFAM" id="SSF49562">
    <property type="entry name" value="C2 domain (Calcium/lipid-binding domain, CaLB)"/>
    <property type="match status" value="1"/>
</dbReference>
<protein>
    <submittedName>
        <fullName evidence="4">Coiled-coil and C2 domain-containing protein 1-like</fullName>
    </submittedName>
</protein>
<dbReference type="STRING" id="166423.A0A0N1IT78"/>
<dbReference type="PROSITE" id="PS50004">
    <property type="entry name" value="C2"/>
    <property type="match status" value="1"/>
</dbReference>
<feature type="compositionally biased region" description="Basic and acidic residues" evidence="2">
    <location>
        <begin position="449"/>
        <end position="461"/>
    </location>
</feature>
<dbReference type="InterPro" id="IPR039725">
    <property type="entry name" value="CC2D1A/B"/>
</dbReference>
<accession>A0A0N1IT78</accession>
<dbReference type="AlphaFoldDB" id="A0A0N1IT78"/>
<evidence type="ECO:0000313" key="4">
    <source>
        <dbReference type="EMBL" id="KOX69851.1"/>
    </source>
</evidence>
<dbReference type="InterPro" id="IPR035892">
    <property type="entry name" value="C2_domain_sf"/>
</dbReference>
<feature type="compositionally biased region" description="Pro residues" evidence="2">
    <location>
        <begin position="421"/>
        <end position="430"/>
    </location>
</feature>
<dbReference type="PANTHER" id="PTHR13076">
    <property type="entry name" value="COILED-COIL AND C2 DOMAIN-CONTAINING PROTEIN 1-LIKE"/>
    <property type="match status" value="1"/>
</dbReference>
<feature type="compositionally biased region" description="Basic and acidic residues" evidence="2">
    <location>
        <begin position="326"/>
        <end position="335"/>
    </location>
</feature>
<proteinExistence type="inferred from homology"/>
<dbReference type="CDD" id="cd08690">
    <property type="entry name" value="C2_Freud-1"/>
    <property type="match status" value="1"/>
</dbReference>
<dbReference type="PANTHER" id="PTHR13076:SF9">
    <property type="entry name" value="COILED-COIL AND C2 DOMAIN-CONTAINING PROTEIN 1-LIKE"/>
    <property type="match status" value="1"/>
</dbReference>
<feature type="region of interest" description="Disordered" evidence="2">
    <location>
        <begin position="308"/>
        <end position="360"/>
    </location>
</feature>
<dbReference type="GO" id="GO:0001227">
    <property type="term" value="F:DNA-binding transcription repressor activity, RNA polymerase II-specific"/>
    <property type="evidence" value="ECO:0007669"/>
    <property type="project" value="InterPro"/>
</dbReference>
<evidence type="ECO:0000313" key="5">
    <source>
        <dbReference type="Proteomes" id="UP000053105"/>
    </source>
</evidence>
<feature type="region of interest" description="Disordered" evidence="2">
    <location>
        <begin position="189"/>
        <end position="249"/>
    </location>
</feature>
<feature type="region of interest" description="Disordered" evidence="2">
    <location>
        <begin position="410"/>
        <end position="482"/>
    </location>
</feature>
<keyword evidence="5" id="KW-1185">Reference proteome</keyword>
<evidence type="ECO:0000256" key="2">
    <source>
        <dbReference type="SAM" id="MobiDB-lite"/>
    </source>
</evidence>
<dbReference type="Pfam" id="PF21528">
    <property type="entry name" value="CC2D1A-B_DM14"/>
    <property type="match status" value="3"/>
</dbReference>
<dbReference type="SMART" id="SM00685">
    <property type="entry name" value="DM14"/>
    <property type="match status" value="4"/>
</dbReference>
<dbReference type="InterPro" id="IPR000008">
    <property type="entry name" value="C2_dom"/>
</dbReference>
<dbReference type="SMART" id="SM00239">
    <property type="entry name" value="C2"/>
    <property type="match status" value="1"/>
</dbReference>
<reference evidence="4 5" key="1">
    <citation type="submission" date="2015-07" db="EMBL/GenBank/DDBJ databases">
        <title>The genome of Melipona quadrifasciata.</title>
        <authorList>
            <person name="Pan H."/>
            <person name="Kapheim K."/>
        </authorList>
    </citation>
    <scope>NUCLEOTIDE SEQUENCE [LARGE SCALE GENOMIC DNA]</scope>
    <source>
        <strain evidence="4">0111107301</strain>
        <tissue evidence="4">Whole body</tissue>
    </source>
</reference>
<feature type="compositionally biased region" description="Polar residues" evidence="2">
    <location>
        <begin position="438"/>
        <end position="447"/>
    </location>
</feature>
<dbReference type="OrthoDB" id="19996at2759"/>
<dbReference type="EMBL" id="KQ435881">
    <property type="protein sequence ID" value="KOX69851.1"/>
    <property type="molecule type" value="Genomic_DNA"/>
</dbReference>
<gene>
    <name evidence="4" type="ORF">WN51_06039</name>
</gene>
<feature type="region of interest" description="Disordered" evidence="2">
    <location>
        <begin position="33"/>
        <end position="75"/>
    </location>
</feature>